<evidence type="ECO:0000313" key="9">
    <source>
        <dbReference type="Proteomes" id="UP000053097"/>
    </source>
</evidence>
<evidence type="ECO:0000259" key="7">
    <source>
        <dbReference type="PROSITE" id="PS50262"/>
    </source>
</evidence>
<comment type="subcellular location">
    <subcellularLocation>
        <location evidence="1">Membrane</location>
    </subcellularLocation>
</comment>
<dbReference type="PANTHER" id="PTHR14374">
    <property type="entry name" value="FOIE GRAS"/>
    <property type="match status" value="1"/>
</dbReference>
<dbReference type="Pfam" id="PF07919">
    <property type="entry name" value="Gryzun"/>
    <property type="match status" value="1"/>
</dbReference>
<dbReference type="CDD" id="cd14978">
    <property type="entry name" value="7tmA_FMRFamide_R-like"/>
    <property type="match status" value="1"/>
</dbReference>
<dbReference type="InterPro" id="IPR012880">
    <property type="entry name" value="Gryzun"/>
</dbReference>
<organism evidence="8 9">
    <name type="scientific">Ooceraea biroi</name>
    <name type="common">Clonal raider ant</name>
    <name type="synonym">Cerapachys biroi</name>
    <dbReference type="NCBI Taxonomy" id="2015173"/>
    <lineage>
        <taxon>Eukaryota</taxon>
        <taxon>Metazoa</taxon>
        <taxon>Ecdysozoa</taxon>
        <taxon>Arthropoda</taxon>
        <taxon>Hexapoda</taxon>
        <taxon>Insecta</taxon>
        <taxon>Pterygota</taxon>
        <taxon>Neoptera</taxon>
        <taxon>Endopterygota</taxon>
        <taxon>Hymenoptera</taxon>
        <taxon>Apocrita</taxon>
        <taxon>Aculeata</taxon>
        <taxon>Formicoidea</taxon>
        <taxon>Formicidae</taxon>
        <taxon>Dorylinae</taxon>
        <taxon>Ooceraea</taxon>
    </lineage>
</organism>
<dbReference type="Proteomes" id="UP000053097">
    <property type="component" value="Unassembled WGS sequence"/>
</dbReference>
<evidence type="ECO:0000256" key="2">
    <source>
        <dbReference type="ARBA" id="ARBA00010663"/>
    </source>
</evidence>
<feature type="domain" description="G-protein coupled receptors family 1 profile" evidence="7">
    <location>
        <begin position="17"/>
        <end position="294"/>
    </location>
</feature>
<dbReference type="STRING" id="2015173.A0A026WKX2"/>
<dbReference type="PRINTS" id="PR00237">
    <property type="entry name" value="GPCRRHODOPSN"/>
</dbReference>
<feature type="transmembrane region" description="Helical" evidence="6">
    <location>
        <begin position="6"/>
        <end position="27"/>
    </location>
</feature>
<feature type="transmembrane region" description="Helical" evidence="6">
    <location>
        <begin position="118"/>
        <end position="142"/>
    </location>
</feature>
<feature type="transmembrane region" description="Helical" evidence="6">
    <location>
        <begin position="34"/>
        <end position="55"/>
    </location>
</feature>
<dbReference type="OrthoDB" id="10033446at2759"/>
<dbReference type="GO" id="GO:0005737">
    <property type="term" value="C:cytoplasm"/>
    <property type="evidence" value="ECO:0007669"/>
    <property type="project" value="TreeGrafter"/>
</dbReference>
<proteinExistence type="inferred from homology"/>
<dbReference type="OMA" id="QGEWFPT"/>
<dbReference type="PANTHER" id="PTHR14374:SF0">
    <property type="entry name" value="TRAFFICKING PROTEIN PARTICLE COMPLEX SUBUNIT 11"/>
    <property type="match status" value="1"/>
</dbReference>
<dbReference type="GO" id="GO:0004930">
    <property type="term" value="F:G protein-coupled receptor activity"/>
    <property type="evidence" value="ECO:0007669"/>
    <property type="project" value="InterPro"/>
</dbReference>
<dbReference type="EMBL" id="KK107167">
    <property type="protein sequence ID" value="EZA56321.1"/>
    <property type="molecule type" value="Genomic_DNA"/>
</dbReference>
<keyword evidence="5 6" id="KW-0472">Membrane</keyword>
<reference evidence="8 9" key="1">
    <citation type="journal article" date="2014" name="Curr. Biol.">
        <title>The genome of the clonal raider ant Cerapachys biroi.</title>
        <authorList>
            <person name="Oxley P.R."/>
            <person name="Ji L."/>
            <person name="Fetter-Pruneda I."/>
            <person name="McKenzie S.K."/>
            <person name="Li C."/>
            <person name="Hu H."/>
            <person name="Zhang G."/>
            <person name="Kronauer D.J."/>
        </authorList>
    </citation>
    <scope>NUCLEOTIDE SEQUENCE [LARGE SCALE GENOMIC DNA]</scope>
</reference>
<feature type="transmembrane region" description="Helical" evidence="6">
    <location>
        <begin position="75"/>
        <end position="97"/>
    </location>
</feature>
<dbReference type="InterPro" id="IPR021773">
    <property type="entry name" value="TPC11"/>
</dbReference>
<dbReference type="Pfam" id="PF11817">
    <property type="entry name" value="Foie-gras_1"/>
    <property type="match status" value="1"/>
</dbReference>
<name>A0A026WKX2_OOCBI</name>
<feature type="transmembrane region" description="Helical" evidence="6">
    <location>
        <begin position="169"/>
        <end position="189"/>
    </location>
</feature>
<dbReference type="Pfam" id="PF00001">
    <property type="entry name" value="7tm_1"/>
    <property type="match status" value="1"/>
</dbReference>
<evidence type="ECO:0000256" key="6">
    <source>
        <dbReference type="SAM" id="Phobius"/>
    </source>
</evidence>
<evidence type="ECO:0000256" key="5">
    <source>
        <dbReference type="ARBA" id="ARBA00023136"/>
    </source>
</evidence>
<comment type="similarity">
    <text evidence="2">Belongs to the G-protein coupled receptor 1 family.</text>
</comment>
<evidence type="ECO:0000256" key="1">
    <source>
        <dbReference type="ARBA" id="ARBA00004370"/>
    </source>
</evidence>
<dbReference type="InterPro" id="IPR000276">
    <property type="entry name" value="GPCR_Rhodpsn"/>
</dbReference>
<dbReference type="SUPFAM" id="SSF81321">
    <property type="entry name" value="Family A G protein-coupled receptor-like"/>
    <property type="match status" value="1"/>
</dbReference>
<evidence type="ECO:0000313" key="8">
    <source>
        <dbReference type="EMBL" id="EZA56321.1"/>
    </source>
</evidence>
<keyword evidence="9" id="KW-1185">Reference proteome</keyword>
<dbReference type="InterPro" id="IPR017452">
    <property type="entry name" value="GPCR_Rhodpsn_7TM"/>
</dbReference>
<dbReference type="PROSITE" id="PS50262">
    <property type="entry name" value="G_PROTEIN_RECEP_F1_2"/>
    <property type="match status" value="1"/>
</dbReference>
<protein>
    <recommendedName>
        <fullName evidence="7">G-protein coupled receptors family 1 profile domain-containing protein</fullName>
    </recommendedName>
</protein>
<dbReference type="Gene3D" id="1.20.1070.10">
    <property type="entry name" value="Rhodopsin 7-helix transmembrane proteins"/>
    <property type="match status" value="1"/>
</dbReference>
<feature type="transmembrane region" description="Helical" evidence="6">
    <location>
        <begin position="237"/>
        <end position="262"/>
    </location>
</feature>
<keyword evidence="3 6" id="KW-0812">Transmembrane</keyword>
<sequence length="1464" mass="165318">MSYGIIVPIILAIGIFGNVAIVVVLSGPVFRGIAYLYLSGLALAHIGVMLSWITITLRLGYGMSNNYPSAFYYAHLELVVLNAFSAASVFIMVCLIVDRYIFVFFPARIRTGNTRKNVNSYIVSSFIAGFVISSPLSVMRIVHTEQDGSNTLFMLRENVSVTQSTIWRIYIWAMEIAVRICPSIVFIALNSLVIKRFLQLNAQSRQFHAASDKLRAQNAPDTGLLSRNRGYKEEQHLAILTTTMILCFFVTTVPSSLTPLLYANHHPLDPNYQIYRVCSAIVELSNYAIYILIYLACSTQFRRQLLRVLQGKCNETRGQNVDQPIGEIEDYSRHGTTVRLTPEHGTKLNSPESPTKEATVEEDTLDATTVIKGLTMFELPAELTAKPLALIGLTGLDISNPVHRSIWDAFSNNRRPDCAAVQFKLLSLSHEFPTVKPKRSSYEWYIPKGILKRNWMNKYLNDIPSVVVVFYELDWNDPLWNEKKMECASRVQSLRAALDGRSTKIAVVLIQHAVQPLPGAEDVVTTERATALCGACDLTAKFLYILPHADHLLGYISRLETAFYDLAQNFYHHEYRNIKSHRDQLTKNVHQYLFVRHQFKMAFLNELKQDLNLAQKHYIQAYHNLFETRMTDANAVEIKTIAGFVNYKLCRIMFSLNLPKDAISQFRLHTERFKLKTGPKELMFEHHAWMSSQFSTFAELFDEAIRQGLPAVQTQHPGYYFQLAANHAGLRQSACKELCQNVHSYPDPDPLLGEEKLEFYGQRPWRPGKLSAEPADTAKEAVGIQALQYREKTTVNHSIIIIGLLGNAISQFKVYRCPRMRRLLVVQMAEEYFNSRDYGKVLTLLMHMLWEYHGERWPVLLTDILRNALRAAYLSTSIQDYLTLALDALGSSTTFTEERQAAIYNNIMNILQKKPPNPEPDLPDDVMHLAMEKWASELNRPEPSVFTIDDNNMTSFVDVKARFLQRTYTVNTMITVEVVIRNSYCGTIAFSNVSVTVSGPGYNTEVPVNAQQSDLVFQAKEMKKFYLSFKTHQNDGVEIRISTVSLQMGDNARCCIVLRLSAMGRETNLLDRLYPEIQQLRGGDFEAIKPLIHTEIKQEESNVNLNAESNNPALLGEWLPVTISLTANESVTAVCLHVILVSDGNELSTELSVNMLSKESKVSILVGDMEKSCSAKHTVYIRAHKIGDRNILIKADYSRPEQIRGSKELTYSLAVKKPFEIATQFYTTLFEPLTKGFVNEPFIIMPHITCVSPWPINILSTSVELADSIQREGSPDDQESILAGVTLCDGETGTDAYCLIPKTGGEQPISTGIYTVKWRRANDESALETSSSVTLAPLWVENAVIGLEAKMPAHGWVRTPFCISYFIKNHSDYLITLRLAMEGSDAFMFAGQKQIDIYVLPKNVRRVDWVLRPLVAGFVALPTLSLTVPADEEHKLGKGRLSEMVERSLPSHIYILVSESETHQ</sequence>
<evidence type="ECO:0000256" key="4">
    <source>
        <dbReference type="ARBA" id="ARBA00022989"/>
    </source>
</evidence>
<dbReference type="GO" id="GO:0016020">
    <property type="term" value="C:membrane"/>
    <property type="evidence" value="ECO:0007669"/>
    <property type="project" value="UniProtKB-SubCell"/>
</dbReference>
<gene>
    <name evidence="8" type="ORF">X777_02940</name>
</gene>
<keyword evidence="4 6" id="KW-1133">Transmembrane helix</keyword>
<evidence type="ECO:0000256" key="3">
    <source>
        <dbReference type="ARBA" id="ARBA00022692"/>
    </source>
</evidence>
<accession>A0A026WKX2</accession>